<keyword evidence="2" id="KW-1003">Cell membrane</keyword>
<evidence type="ECO:0000256" key="5">
    <source>
        <dbReference type="ARBA" id="ARBA00023136"/>
    </source>
</evidence>
<comment type="subcellular location">
    <subcellularLocation>
        <location evidence="1">Membrane</location>
        <topology evidence="1">Multi-pass membrane protein</topology>
    </subcellularLocation>
</comment>
<evidence type="ECO:0000256" key="1">
    <source>
        <dbReference type="ARBA" id="ARBA00004141"/>
    </source>
</evidence>
<dbReference type="RefSeq" id="WP_050741225.1">
    <property type="nucleotide sequence ID" value="NZ_LGYO01000041.1"/>
</dbReference>
<feature type="transmembrane region" description="Helical" evidence="6">
    <location>
        <begin position="12"/>
        <end position="41"/>
    </location>
</feature>
<keyword evidence="4 6" id="KW-1133">Transmembrane helix</keyword>
<protein>
    <recommendedName>
        <fullName evidence="9">Cobalt transporter</fullName>
    </recommendedName>
</protein>
<evidence type="ECO:0000256" key="6">
    <source>
        <dbReference type="SAM" id="Phobius"/>
    </source>
</evidence>
<gene>
    <name evidence="7" type="ORF">AKG39_15015</name>
</gene>
<dbReference type="Pfam" id="PF02361">
    <property type="entry name" value="CbiQ"/>
    <property type="match status" value="1"/>
</dbReference>
<evidence type="ECO:0000256" key="4">
    <source>
        <dbReference type="ARBA" id="ARBA00022989"/>
    </source>
</evidence>
<keyword evidence="8" id="KW-1185">Reference proteome</keyword>
<accession>A0A0L6TXA8</accession>
<evidence type="ECO:0000256" key="3">
    <source>
        <dbReference type="ARBA" id="ARBA00022692"/>
    </source>
</evidence>
<name>A0A0L6TXA8_9FIRM</name>
<evidence type="ECO:0000313" key="8">
    <source>
        <dbReference type="Proteomes" id="UP000036873"/>
    </source>
</evidence>
<comment type="caution">
    <text evidence="7">The sequence shown here is derived from an EMBL/GenBank/DDBJ whole genome shotgun (WGS) entry which is preliminary data.</text>
</comment>
<feature type="transmembrane region" description="Helical" evidence="6">
    <location>
        <begin position="217"/>
        <end position="239"/>
    </location>
</feature>
<organism evidence="7 8">
    <name type="scientific">Acetobacterium bakii</name>
    <dbReference type="NCBI Taxonomy" id="52689"/>
    <lineage>
        <taxon>Bacteria</taxon>
        <taxon>Bacillati</taxon>
        <taxon>Bacillota</taxon>
        <taxon>Clostridia</taxon>
        <taxon>Eubacteriales</taxon>
        <taxon>Eubacteriaceae</taxon>
        <taxon>Acetobacterium</taxon>
    </lineage>
</organism>
<sequence>MFKLKDLDPRLKLTWCLFLVFTALISRSIVLNGILLGLILVSELLSEKTLKSFKLLSILLLIIGTQVLIINLIFGREGDLLYSWGILEIYSGFITTSILAFLRIGIISLSAFQFGIHTDTMDMAQMLIHWGIPYRYAMLVPMTARFFPVMIGEYQSICDSQSARGVPCDTVVEKLRNLPASILPLMYRAMRISNDAALSVELRGYGRYASRIFQKKINLHPIEGVMIICLIMSFGGVVIKTIL</sequence>
<dbReference type="PANTHER" id="PTHR34857:SF2">
    <property type="entry name" value="SLL0384 PROTEIN"/>
    <property type="match status" value="1"/>
</dbReference>
<evidence type="ECO:0000256" key="2">
    <source>
        <dbReference type="ARBA" id="ARBA00022475"/>
    </source>
</evidence>
<evidence type="ECO:0000313" key="7">
    <source>
        <dbReference type="EMBL" id="KNZ40878.1"/>
    </source>
</evidence>
<dbReference type="AlphaFoldDB" id="A0A0L6TXA8"/>
<dbReference type="InterPro" id="IPR003339">
    <property type="entry name" value="ABC/ECF_trnsptr_transmembrane"/>
</dbReference>
<feature type="transmembrane region" description="Helical" evidence="6">
    <location>
        <begin position="53"/>
        <end position="74"/>
    </location>
</feature>
<dbReference type="CDD" id="cd16914">
    <property type="entry name" value="EcfT"/>
    <property type="match status" value="1"/>
</dbReference>
<dbReference type="GO" id="GO:0005886">
    <property type="term" value="C:plasma membrane"/>
    <property type="evidence" value="ECO:0007669"/>
    <property type="project" value="UniProtKB-ARBA"/>
</dbReference>
<dbReference type="InterPro" id="IPR051611">
    <property type="entry name" value="ECF_transporter_component"/>
</dbReference>
<reference evidence="8" key="1">
    <citation type="submission" date="2015-07" db="EMBL/GenBank/DDBJ databases">
        <title>Draft genome sequence of Acetobacterium bakii DSM 8293, a potential psychrophilic chemical producer through syngas fermentation.</title>
        <authorList>
            <person name="Song Y."/>
            <person name="Hwang S."/>
            <person name="Cho B.-K."/>
        </authorList>
    </citation>
    <scope>NUCLEOTIDE SEQUENCE [LARGE SCALE GENOMIC DNA]</scope>
    <source>
        <strain evidence="8">DSM 8239</strain>
    </source>
</reference>
<keyword evidence="5 6" id="KW-0472">Membrane</keyword>
<dbReference type="OrthoDB" id="8635523at2"/>
<evidence type="ECO:0008006" key="9">
    <source>
        <dbReference type="Google" id="ProtNLM"/>
    </source>
</evidence>
<dbReference type="STRING" id="52689.AKG39_15015"/>
<dbReference type="PANTHER" id="PTHR34857">
    <property type="entry name" value="SLL0384 PROTEIN"/>
    <property type="match status" value="1"/>
</dbReference>
<dbReference type="EMBL" id="LGYO01000041">
    <property type="protein sequence ID" value="KNZ40878.1"/>
    <property type="molecule type" value="Genomic_DNA"/>
</dbReference>
<keyword evidence="3 6" id="KW-0812">Transmembrane</keyword>
<proteinExistence type="predicted"/>
<dbReference type="Proteomes" id="UP000036873">
    <property type="component" value="Unassembled WGS sequence"/>
</dbReference>